<comment type="similarity">
    <text evidence="3">Belongs to the RNase HII family. Eukaryotic subfamily.</text>
</comment>
<dbReference type="PANTHER" id="PTHR10954:SF7">
    <property type="entry name" value="RIBONUCLEASE H2 SUBUNIT A"/>
    <property type="match status" value="1"/>
</dbReference>
<sequence length="312" mass="35099">EGSHFVNVERETSVISIPSVQEGPLTDSYTYNSPLPSILEANKNEPCILGVDEAGRGPVLGPMVYGVCYCPLSQYDEISKLGFVDSKTLKEDIREAHFQLIQSHENISWSVRIISPQDISWNMLKKEKHNLNAQACNTTIHLINQVLSQGVNVTEIYIDTVGPPESYQAKLSSLFPGINITVAKKADSLYPIVSAASICAKVTRDHILKKWKFVEKNLDLNKSFGSGYPSDPNTTEWLKNNIDPVFGFPRIMRFSWATCETILEKDAVSVTWSEEAISQGPINRLFSRNEKKQEESTSRLFQDMNIKYVSEF</sequence>
<dbReference type="Gene3D" id="3.30.420.10">
    <property type="entry name" value="Ribonuclease H-like superfamily/Ribonuclease H"/>
    <property type="match status" value="1"/>
</dbReference>
<comment type="function">
    <text evidence="9">Endonuclease that specifically degrades the RNA of RNA-DNA hybrids.</text>
</comment>
<dbReference type="PANTHER" id="PTHR10954">
    <property type="entry name" value="RIBONUCLEASE H2 SUBUNIT A"/>
    <property type="match status" value="1"/>
</dbReference>
<evidence type="ECO:0000256" key="2">
    <source>
        <dbReference type="ARBA" id="ARBA00001946"/>
    </source>
</evidence>
<dbReference type="GO" id="GO:0046872">
    <property type="term" value="F:metal ion binding"/>
    <property type="evidence" value="ECO:0007669"/>
    <property type="project" value="UniProtKB-KW"/>
</dbReference>
<keyword evidence="7 8" id="KW-0378">Hydrolase</keyword>
<evidence type="ECO:0000313" key="12">
    <source>
        <dbReference type="Proteomes" id="UP000789342"/>
    </source>
</evidence>
<dbReference type="InterPro" id="IPR024567">
    <property type="entry name" value="RNase_HII/HIII_dom"/>
</dbReference>
<feature type="binding site" evidence="8">
    <location>
        <position position="53"/>
    </location>
    <ligand>
        <name>a divalent metal cation</name>
        <dbReference type="ChEBI" id="CHEBI:60240"/>
    </ligand>
</feature>
<name>A0A9N9EDX1_9GLOM</name>
<evidence type="ECO:0000256" key="9">
    <source>
        <dbReference type="RuleBase" id="RU003515"/>
    </source>
</evidence>
<dbReference type="GO" id="GO:0004523">
    <property type="term" value="F:RNA-DNA hybrid ribonuclease activity"/>
    <property type="evidence" value="ECO:0007669"/>
    <property type="project" value="UniProtKB-UniRule"/>
</dbReference>
<reference evidence="11" key="1">
    <citation type="submission" date="2021-06" db="EMBL/GenBank/DDBJ databases">
        <authorList>
            <person name="Kallberg Y."/>
            <person name="Tangrot J."/>
            <person name="Rosling A."/>
        </authorList>
    </citation>
    <scope>NUCLEOTIDE SEQUENCE</scope>
    <source>
        <strain evidence="11">CL551</strain>
    </source>
</reference>
<dbReference type="PROSITE" id="PS51975">
    <property type="entry name" value="RNASE_H_2"/>
    <property type="match status" value="1"/>
</dbReference>
<dbReference type="InterPro" id="IPR004649">
    <property type="entry name" value="RNase_H2_suA"/>
</dbReference>
<feature type="binding site" evidence="8">
    <location>
        <position position="159"/>
    </location>
    <ligand>
        <name>a divalent metal cation</name>
        <dbReference type="ChEBI" id="CHEBI:60240"/>
    </ligand>
</feature>
<dbReference type="CDD" id="cd07181">
    <property type="entry name" value="RNase_HII_eukaryota_like"/>
    <property type="match status" value="1"/>
</dbReference>
<dbReference type="InterPro" id="IPR001352">
    <property type="entry name" value="RNase_HII/HIII"/>
</dbReference>
<dbReference type="InterPro" id="IPR036397">
    <property type="entry name" value="RNaseH_sf"/>
</dbReference>
<feature type="binding site" evidence="8">
    <location>
        <position position="52"/>
    </location>
    <ligand>
        <name>a divalent metal cation</name>
        <dbReference type="ChEBI" id="CHEBI:60240"/>
    </ligand>
</feature>
<keyword evidence="4 8" id="KW-0540">Nuclease</keyword>
<dbReference type="EC" id="3.1.26.4" evidence="9"/>
<evidence type="ECO:0000256" key="5">
    <source>
        <dbReference type="ARBA" id="ARBA00022723"/>
    </source>
</evidence>
<keyword evidence="12" id="KW-1185">Reference proteome</keyword>
<comment type="caution">
    <text evidence="11">The sequence shown here is derived from an EMBL/GenBank/DDBJ whole genome shotgun (WGS) entry which is preliminary data.</text>
</comment>
<dbReference type="AlphaFoldDB" id="A0A9N9EDX1"/>
<dbReference type="GO" id="GO:0006298">
    <property type="term" value="P:mismatch repair"/>
    <property type="evidence" value="ECO:0007669"/>
    <property type="project" value="TreeGrafter"/>
</dbReference>
<evidence type="ECO:0000313" key="11">
    <source>
        <dbReference type="EMBL" id="CAG8668040.1"/>
    </source>
</evidence>
<dbReference type="Proteomes" id="UP000789342">
    <property type="component" value="Unassembled WGS sequence"/>
</dbReference>
<dbReference type="GO" id="GO:0032299">
    <property type="term" value="C:ribonuclease H2 complex"/>
    <property type="evidence" value="ECO:0007669"/>
    <property type="project" value="TreeGrafter"/>
</dbReference>
<evidence type="ECO:0000256" key="6">
    <source>
        <dbReference type="ARBA" id="ARBA00022759"/>
    </source>
</evidence>
<dbReference type="FunFam" id="3.30.420.10:FF:000016">
    <property type="entry name" value="Ribonuclease"/>
    <property type="match status" value="1"/>
</dbReference>
<evidence type="ECO:0000256" key="7">
    <source>
        <dbReference type="ARBA" id="ARBA00022801"/>
    </source>
</evidence>
<keyword evidence="5 8" id="KW-0479">Metal-binding</keyword>
<evidence type="ECO:0000259" key="10">
    <source>
        <dbReference type="PROSITE" id="PS51975"/>
    </source>
</evidence>
<dbReference type="InterPro" id="IPR023160">
    <property type="entry name" value="RNase_HII_hlx-loop-hlx_cap_dom"/>
</dbReference>
<dbReference type="OrthoDB" id="7462577at2759"/>
<dbReference type="GO" id="GO:0043137">
    <property type="term" value="P:DNA replication, removal of RNA primer"/>
    <property type="evidence" value="ECO:0007669"/>
    <property type="project" value="TreeGrafter"/>
</dbReference>
<feature type="non-terminal residue" evidence="11">
    <location>
        <position position="312"/>
    </location>
</feature>
<evidence type="ECO:0000256" key="4">
    <source>
        <dbReference type="ARBA" id="ARBA00022722"/>
    </source>
</evidence>
<evidence type="ECO:0000256" key="1">
    <source>
        <dbReference type="ARBA" id="ARBA00000077"/>
    </source>
</evidence>
<dbReference type="GO" id="GO:0003723">
    <property type="term" value="F:RNA binding"/>
    <property type="evidence" value="ECO:0007669"/>
    <property type="project" value="UniProtKB-UniRule"/>
</dbReference>
<comment type="cofactor">
    <cofactor evidence="2">
        <name>Mg(2+)</name>
        <dbReference type="ChEBI" id="CHEBI:18420"/>
    </cofactor>
</comment>
<dbReference type="SUPFAM" id="SSF53098">
    <property type="entry name" value="Ribonuclease H-like"/>
    <property type="match status" value="1"/>
</dbReference>
<dbReference type="Pfam" id="PF01351">
    <property type="entry name" value="RNase_HII"/>
    <property type="match status" value="1"/>
</dbReference>
<comment type="catalytic activity">
    <reaction evidence="1 8 9">
        <text>Endonucleolytic cleavage to 5'-phosphomonoester.</text>
        <dbReference type="EC" id="3.1.26.4"/>
    </reaction>
</comment>
<dbReference type="NCBIfam" id="TIGR00729">
    <property type="entry name" value="ribonuclease HII"/>
    <property type="match status" value="1"/>
</dbReference>
<gene>
    <name evidence="11" type="ORF">AMORRO_LOCUS10708</name>
</gene>
<keyword evidence="6 8" id="KW-0255">Endonuclease</keyword>
<dbReference type="Gene3D" id="1.10.10.460">
    <property type="entry name" value="Ribonuclease hii. Domain 2"/>
    <property type="match status" value="1"/>
</dbReference>
<proteinExistence type="inferred from homology"/>
<evidence type="ECO:0000256" key="3">
    <source>
        <dbReference type="ARBA" id="ARBA00007058"/>
    </source>
</evidence>
<dbReference type="EMBL" id="CAJVPV010012163">
    <property type="protein sequence ID" value="CAG8668040.1"/>
    <property type="molecule type" value="Genomic_DNA"/>
</dbReference>
<protein>
    <recommendedName>
        <fullName evidence="9">Ribonuclease</fullName>
        <ecNumber evidence="9">3.1.26.4</ecNumber>
    </recommendedName>
</protein>
<feature type="domain" description="RNase H type-2" evidence="10">
    <location>
        <begin position="46"/>
        <end position="268"/>
    </location>
</feature>
<comment type="cofactor">
    <cofactor evidence="8">
        <name>Mn(2+)</name>
        <dbReference type="ChEBI" id="CHEBI:29035"/>
    </cofactor>
    <cofactor evidence="8">
        <name>Mg(2+)</name>
        <dbReference type="ChEBI" id="CHEBI:18420"/>
    </cofactor>
    <text evidence="8">Manganese or magnesium. Binds 1 divalent metal ion per monomer in the absence of substrate. May bind a second metal ion after substrate binding.</text>
</comment>
<dbReference type="FunFam" id="1.10.10.460:FF:000001">
    <property type="entry name" value="Ribonuclease"/>
    <property type="match status" value="1"/>
</dbReference>
<accession>A0A9N9EDX1</accession>
<evidence type="ECO:0000256" key="8">
    <source>
        <dbReference type="PROSITE-ProRule" id="PRU01319"/>
    </source>
</evidence>
<organism evidence="11 12">
    <name type="scientific">Acaulospora morrowiae</name>
    <dbReference type="NCBI Taxonomy" id="94023"/>
    <lineage>
        <taxon>Eukaryota</taxon>
        <taxon>Fungi</taxon>
        <taxon>Fungi incertae sedis</taxon>
        <taxon>Mucoromycota</taxon>
        <taxon>Glomeromycotina</taxon>
        <taxon>Glomeromycetes</taxon>
        <taxon>Diversisporales</taxon>
        <taxon>Acaulosporaceae</taxon>
        <taxon>Acaulospora</taxon>
    </lineage>
</organism>
<dbReference type="InterPro" id="IPR012337">
    <property type="entry name" value="RNaseH-like_sf"/>
</dbReference>